<feature type="compositionally biased region" description="Acidic residues" evidence="1">
    <location>
        <begin position="514"/>
        <end position="528"/>
    </location>
</feature>
<proteinExistence type="predicted"/>
<comment type="caution">
    <text evidence="2">The sequence shown here is derived from an EMBL/GenBank/DDBJ whole genome shotgun (WGS) entry which is preliminary data.</text>
</comment>
<dbReference type="OrthoDB" id="2505972at2759"/>
<feature type="region of interest" description="Disordered" evidence="1">
    <location>
        <begin position="59"/>
        <end position="130"/>
    </location>
</feature>
<dbReference type="EMBL" id="AJIL01000034">
    <property type="protein sequence ID" value="KNF00863.1"/>
    <property type="molecule type" value="Genomic_DNA"/>
</dbReference>
<feature type="compositionally biased region" description="Acidic residues" evidence="1">
    <location>
        <begin position="568"/>
        <end position="577"/>
    </location>
</feature>
<evidence type="ECO:0000313" key="2">
    <source>
        <dbReference type="EMBL" id="KNF00863.1"/>
    </source>
</evidence>
<name>A0A0L0VNK1_9BASI</name>
<evidence type="ECO:0000256" key="1">
    <source>
        <dbReference type="SAM" id="MobiDB-lite"/>
    </source>
</evidence>
<protein>
    <submittedName>
        <fullName evidence="2">Uncharacterized protein</fullName>
    </submittedName>
</protein>
<dbReference type="AlphaFoldDB" id="A0A0L0VNK1"/>
<feature type="compositionally biased region" description="Polar residues" evidence="1">
    <location>
        <begin position="96"/>
        <end position="124"/>
    </location>
</feature>
<sequence length="598" mass="67299">MIALALKRQSQQQAQQHAIKLEQQAQRHAKQMQAERASRDKAMSQLMAKVKIREAGPSFLNAGKKPVPLKTQPFPSPPISRINPSGYLNHKAATPKKSNGSTPQRTPSGQTKPAVTPKTNSPKTSPHKMISANMPESFASTRDALYAHIKVIWNLLEQKTVPSLKMALGTCTCKQVRSAIFTPARPPHPNTLLEFTSHFSSADEIEQIANDAGTASLIPVRDVVTLKGIQCGGKKVGKGLVNLEEFFVSYTQAILARLGMRVWAPDLDDLPDSLNNEACRQAALKSFRQAAIGGAYSYMNVNKKYATDLTLLIPAYNHFVHHLQKQQYNREKNQTGRFRMDEERKLRDSRLKFALAQGLLKRYQKVISDVNCHSDNEYSSQRQGYLIKTLKFCSPNATKFFCRLDAAIVTSDELDGKRVQRRRRIVPPTTQPSLFTKPPKGQPLDFYNPEWFNELLPQQRIDIANTREVAFLPDASQSLMGKKLASEKLSNKKFTATFFDQLSKPYNLTHEIEVNVDDDDSTNDEDDASFNGEEIDLAHSSGDNDEEYEEEEEDFGFVDNSMATSEPEQVEQEDENVDNNKEEELAREARCNAMMIDT</sequence>
<gene>
    <name evidence="2" type="ORF">PSTG_05998</name>
</gene>
<feature type="compositionally biased region" description="Low complexity" evidence="1">
    <location>
        <begin position="1"/>
        <end position="24"/>
    </location>
</feature>
<accession>A0A0L0VNK1</accession>
<reference evidence="3" key="1">
    <citation type="submission" date="2014-03" db="EMBL/GenBank/DDBJ databases">
        <title>The Genome Sequence of Puccinia striiformis f. sp. tritici PST-78.</title>
        <authorList>
            <consortium name="The Broad Institute Genome Sequencing Platform"/>
            <person name="Cuomo C."/>
            <person name="Hulbert S."/>
            <person name="Chen X."/>
            <person name="Walker B."/>
            <person name="Young S.K."/>
            <person name="Zeng Q."/>
            <person name="Gargeya S."/>
            <person name="Fitzgerald M."/>
            <person name="Haas B."/>
            <person name="Abouelleil A."/>
            <person name="Alvarado L."/>
            <person name="Arachchi H.M."/>
            <person name="Berlin A.M."/>
            <person name="Chapman S.B."/>
            <person name="Goldberg J."/>
            <person name="Griggs A."/>
            <person name="Gujja S."/>
            <person name="Hansen M."/>
            <person name="Howarth C."/>
            <person name="Imamovic A."/>
            <person name="Larimer J."/>
            <person name="McCowan C."/>
            <person name="Montmayeur A."/>
            <person name="Murphy C."/>
            <person name="Neiman D."/>
            <person name="Pearson M."/>
            <person name="Priest M."/>
            <person name="Roberts A."/>
            <person name="Saif S."/>
            <person name="Shea T."/>
            <person name="Sisk P."/>
            <person name="Sykes S."/>
            <person name="Wortman J."/>
            <person name="Nusbaum C."/>
            <person name="Birren B."/>
        </authorList>
    </citation>
    <scope>NUCLEOTIDE SEQUENCE [LARGE SCALE GENOMIC DNA]</scope>
    <source>
        <strain evidence="3">race PST-78</strain>
    </source>
</reference>
<feature type="compositionally biased region" description="Acidic residues" evidence="1">
    <location>
        <begin position="543"/>
        <end position="556"/>
    </location>
</feature>
<keyword evidence="3" id="KW-1185">Reference proteome</keyword>
<organism evidence="2 3">
    <name type="scientific">Puccinia striiformis f. sp. tritici PST-78</name>
    <dbReference type="NCBI Taxonomy" id="1165861"/>
    <lineage>
        <taxon>Eukaryota</taxon>
        <taxon>Fungi</taxon>
        <taxon>Dikarya</taxon>
        <taxon>Basidiomycota</taxon>
        <taxon>Pucciniomycotina</taxon>
        <taxon>Pucciniomycetes</taxon>
        <taxon>Pucciniales</taxon>
        <taxon>Pucciniaceae</taxon>
        <taxon>Puccinia</taxon>
    </lineage>
</organism>
<dbReference type="Proteomes" id="UP000054564">
    <property type="component" value="Unassembled WGS sequence"/>
</dbReference>
<feature type="region of interest" description="Disordered" evidence="1">
    <location>
        <begin position="513"/>
        <end position="583"/>
    </location>
</feature>
<evidence type="ECO:0000313" key="3">
    <source>
        <dbReference type="Proteomes" id="UP000054564"/>
    </source>
</evidence>
<feature type="region of interest" description="Disordered" evidence="1">
    <location>
        <begin position="1"/>
        <end position="44"/>
    </location>
</feature>
<dbReference type="STRING" id="1165861.A0A0L0VNK1"/>